<evidence type="ECO:0000256" key="1">
    <source>
        <dbReference type="SAM" id="Phobius"/>
    </source>
</evidence>
<dbReference type="SUPFAM" id="SSF53649">
    <property type="entry name" value="Alkaline phosphatase-like"/>
    <property type="match status" value="1"/>
</dbReference>
<dbReference type="AlphaFoldDB" id="A0A2P4XXP4"/>
<dbReference type="Gene3D" id="3.40.720.10">
    <property type="entry name" value="Alkaline Phosphatase, subunit A"/>
    <property type="match status" value="1"/>
</dbReference>
<keyword evidence="3" id="KW-1185">Reference proteome</keyword>
<proteinExistence type="predicted"/>
<name>A0A2P4XXP4_9STRA</name>
<dbReference type="OrthoDB" id="103349at2759"/>
<keyword evidence="1" id="KW-1133">Transmembrane helix</keyword>
<evidence type="ECO:0000313" key="2">
    <source>
        <dbReference type="EMBL" id="POM70337.1"/>
    </source>
</evidence>
<comment type="caution">
    <text evidence="2">The sequence shown here is derived from an EMBL/GenBank/DDBJ whole genome shotgun (WGS) entry which is preliminary data.</text>
</comment>
<feature type="transmembrane region" description="Helical" evidence="1">
    <location>
        <begin position="178"/>
        <end position="201"/>
    </location>
</feature>
<sequence length="332" mass="37045">MEDFNCVTYLVRALWVFDTFKLAAIERWNLPNRELVFGKTYGVMDPVFSRDGAFCSGYAARAHRDMRFTLDLVATLIRVRHHLGAAPISTDEFQRGYAVAALLLTASTLFALARSWASWTDLACWNPTLLMANFQEQKAIGQVFKRAKYQEVALEEVQGTKSKLPSLDGRRTFVLNHAIQASIVFVALVGLSISVVAIGYANSPMVAYLALNATLKELFGHALQAAPTESTFVNVNGDLPWMEMYIHPTERGKLFGTLRLTVSLRISAAMLPLTLKSRTTTCPTFTILELIPFGSEIHSTWLEKLEKFLNRMKDEGILDDTIVVIYGDHGTA</sequence>
<reference evidence="2 3" key="1">
    <citation type="journal article" date="2017" name="Genome Biol. Evol.">
        <title>Phytophthora megakarya and P. palmivora, closely related causal agents of cacao black pod rot, underwent increases in genome sizes and gene numbers by different mechanisms.</title>
        <authorList>
            <person name="Ali S.S."/>
            <person name="Shao J."/>
            <person name="Lary D.J."/>
            <person name="Kronmiller B."/>
            <person name="Shen D."/>
            <person name="Strem M.D."/>
            <person name="Amoako-Attah I."/>
            <person name="Akrofi A.Y."/>
            <person name="Begoude B.A."/>
            <person name="Ten Hoopen G.M."/>
            <person name="Coulibaly K."/>
            <person name="Kebe B.I."/>
            <person name="Melnick R.L."/>
            <person name="Guiltinan M.J."/>
            <person name="Tyler B.M."/>
            <person name="Meinhardt L.W."/>
            <person name="Bailey B.A."/>
        </authorList>
    </citation>
    <scope>NUCLEOTIDE SEQUENCE [LARGE SCALE GENOMIC DNA]</scope>
    <source>
        <strain evidence="3">sbr112.9</strain>
    </source>
</reference>
<accession>A0A2P4XXP4</accession>
<keyword evidence="1" id="KW-0472">Membrane</keyword>
<organism evidence="2 3">
    <name type="scientific">Phytophthora palmivora</name>
    <dbReference type="NCBI Taxonomy" id="4796"/>
    <lineage>
        <taxon>Eukaryota</taxon>
        <taxon>Sar</taxon>
        <taxon>Stramenopiles</taxon>
        <taxon>Oomycota</taxon>
        <taxon>Peronosporomycetes</taxon>
        <taxon>Peronosporales</taxon>
        <taxon>Peronosporaceae</taxon>
        <taxon>Phytophthora</taxon>
    </lineage>
</organism>
<evidence type="ECO:0000313" key="3">
    <source>
        <dbReference type="Proteomes" id="UP000237271"/>
    </source>
</evidence>
<protein>
    <submittedName>
        <fullName evidence="2">Sulfatase-like protein</fullName>
    </submittedName>
</protein>
<gene>
    <name evidence="2" type="ORF">PHPALM_13238</name>
</gene>
<dbReference type="EMBL" id="NCKW01007119">
    <property type="protein sequence ID" value="POM70337.1"/>
    <property type="molecule type" value="Genomic_DNA"/>
</dbReference>
<dbReference type="InterPro" id="IPR017850">
    <property type="entry name" value="Alkaline_phosphatase_core_sf"/>
</dbReference>
<keyword evidence="1" id="KW-0812">Transmembrane</keyword>
<feature type="transmembrane region" description="Helical" evidence="1">
    <location>
        <begin position="97"/>
        <end position="117"/>
    </location>
</feature>
<dbReference type="Proteomes" id="UP000237271">
    <property type="component" value="Unassembled WGS sequence"/>
</dbReference>